<dbReference type="PANTHER" id="PTHR46411:SF3">
    <property type="entry name" value="AAA+ ATPASE DOMAIN-CONTAINING PROTEIN"/>
    <property type="match status" value="1"/>
</dbReference>
<sequence length="188" mass="21514">MEWRKLTVQPVALRVWAKTYTAVQLAKQYQVPLVQIFVGRLYTSTSPTAGVPSCSWTRAISTSPSATNTAAHNVLVSMFLRHRMETFRGIAMITTNTWYRKFDRAMIDRVHQAVRYRPPSFANRKELWCQTKLTKEKWCGGLITDDDGLKELAKYKLNGREGNMNPLPETAWAAGEANARRLSRSRTF</sequence>
<organism evidence="1 2">
    <name type="scientific">Lasiosphaeria ovina</name>
    <dbReference type="NCBI Taxonomy" id="92902"/>
    <lineage>
        <taxon>Eukaryota</taxon>
        <taxon>Fungi</taxon>
        <taxon>Dikarya</taxon>
        <taxon>Ascomycota</taxon>
        <taxon>Pezizomycotina</taxon>
        <taxon>Sordariomycetes</taxon>
        <taxon>Sordariomycetidae</taxon>
        <taxon>Sordariales</taxon>
        <taxon>Lasiosphaeriaceae</taxon>
        <taxon>Lasiosphaeria</taxon>
    </lineage>
</organism>
<dbReference type="PANTHER" id="PTHR46411">
    <property type="entry name" value="FAMILY ATPASE, PUTATIVE-RELATED"/>
    <property type="match status" value="1"/>
</dbReference>
<reference evidence="1" key="1">
    <citation type="journal article" date="2023" name="Mol. Phylogenet. Evol.">
        <title>Genome-scale phylogeny and comparative genomics of the fungal order Sordariales.</title>
        <authorList>
            <person name="Hensen N."/>
            <person name="Bonometti L."/>
            <person name="Westerberg I."/>
            <person name="Brannstrom I.O."/>
            <person name="Guillou S."/>
            <person name="Cros-Aarteil S."/>
            <person name="Calhoun S."/>
            <person name="Haridas S."/>
            <person name="Kuo A."/>
            <person name="Mondo S."/>
            <person name="Pangilinan J."/>
            <person name="Riley R."/>
            <person name="LaButti K."/>
            <person name="Andreopoulos B."/>
            <person name="Lipzen A."/>
            <person name="Chen C."/>
            <person name="Yan M."/>
            <person name="Daum C."/>
            <person name="Ng V."/>
            <person name="Clum A."/>
            <person name="Steindorff A."/>
            <person name="Ohm R.A."/>
            <person name="Martin F."/>
            <person name="Silar P."/>
            <person name="Natvig D.O."/>
            <person name="Lalanne C."/>
            <person name="Gautier V."/>
            <person name="Ament-Velasquez S.L."/>
            <person name="Kruys A."/>
            <person name="Hutchinson M.I."/>
            <person name="Powell A.J."/>
            <person name="Barry K."/>
            <person name="Miller A.N."/>
            <person name="Grigoriev I.V."/>
            <person name="Debuchy R."/>
            <person name="Gladieux P."/>
            <person name="Hiltunen Thoren M."/>
            <person name="Johannesson H."/>
        </authorList>
    </citation>
    <scope>NUCLEOTIDE SEQUENCE</scope>
    <source>
        <strain evidence="1">CBS 958.72</strain>
    </source>
</reference>
<dbReference type="AlphaFoldDB" id="A0AAE0MZ34"/>
<dbReference type="InterPro" id="IPR027417">
    <property type="entry name" value="P-loop_NTPase"/>
</dbReference>
<name>A0AAE0MZ34_9PEZI</name>
<dbReference type="Proteomes" id="UP001287356">
    <property type="component" value="Unassembled WGS sequence"/>
</dbReference>
<evidence type="ECO:0000313" key="1">
    <source>
        <dbReference type="EMBL" id="KAK3364782.1"/>
    </source>
</evidence>
<evidence type="ECO:0000313" key="2">
    <source>
        <dbReference type="Proteomes" id="UP001287356"/>
    </source>
</evidence>
<dbReference type="SUPFAM" id="SSF52540">
    <property type="entry name" value="P-loop containing nucleoside triphosphate hydrolases"/>
    <property type="match status" value="1"/>
</dbReference>
<dbReference type="EMBL" id="JAULSN010000009">
    <property type="protein sequence ID" value="KAK3364782.1"/>
    <property type="molecule type" value="Genomic_DNA"/>
</dbReference>
<proteinExistence type="predicted"/>
<gene>
    <name evidence="1" type="ORF">B0T24DRAFT_598114</name>
</gene>
<reference evidence="1" key="2">
    <citation type="submission" date="2023-06" db="EMBL/GenBank/DDBJ databases">
        <authorList>
            <consortium name="Lawrence Berkeley National Laboratory"/>
            <person name="Haridas S."/>
            <person name="Hensen N."/>
            <person name="Bonometti L."/>
            <person name="Westerberg I."/>
            <person name="Brannstrom I.O."/>
            <person name="Guillou S."/>
            <person name="Cros-Aarteil S."/>
            <person name="Calhoun S."/>
            <person name="Kuo A."/>
            <person name="Mondo S."/>
            <person name="Pangilinan J."/>
            <person name="Riley R."/>
            <person name="Labutti K."/>
            <person name="Andreopoulos B."/>
            <person name="Lipzen A."/>
            <person name="Chen C."/>
            <person name="Yanf M."/>
            <person name="Daum C."/>
            <person name="Ng V."/>
            <person name="Clum A."/>
            <person name="Steindorff A."/>
            <person name="Ohm R."/>
            <person name="Martin F."/>
            <person name="Silar P."/>
            <person name="Natvig D."/>
            <person name="Lalanne C."/>
            <person name="Gautier V."/>
            <person name="Ament-Velasquez S.L."/>
            <person name="Kruys A."/>
            <person name="Hutchinson M.I."/>
            <person name="Powell A.J."/>
            <person name="Barry K."/>
            <person name="Miller A.N."/>
            <person name="Grigoriev I.V."/>
            <person name="Debuchy R."/>
            <person name="Gladieux P."/>
            <person name="Thoren M.H."/>
            <person name="Johannesson H."/>
        </authorList>
    </citation>
    <scope>NUCLEOTIDE SEQUENCE</scope>
    <source>
        <strain evidence="1">CBS 958.72</strain>
    </source>
</reference>
<accession>A0AAE0MZ34</accession>
<keyword evidence="2" id="KW-1185">Reference proteome</keyword>
<protein>
    <submittedName>
        <fullName evidence="1">Uncharacterized protein</fullName>
    </submittedName>
</protein>
<comment type="caution">
    <text evidence="1">The sequence shown here is derived from an EMBL/GenBank/DDBJ whole genome shotgun (WGS) entry which is preliminary data.</text>
</comment>